<evidence type="ECO:0000259" key="1">
    <source>
        <dbReference type="PROSITE" id="PS51918"/>
    </source>
</evidence>
<dbReference type="GO" id="GO:0003824">
    <property type="term" value="F:catalytic activity"/>
    <property type="evidence" value="ECO:0007669"/>
    <property type="project" value="InterPro"/>
</dbReference>
<dbReference type="SMART" id="SM00729">
    <property type="entry name" value="Elp3"/>
    <property type="match status" value="1"/>
</dbReference>
<dbReference type="InterPro" id="IPR058240">
    <property type="entry name" value="rSAM_sf"/>
</dbReference>
<protein>
    <submittedName>
        <fullName evidence="2">TIGR03960 family B12-binding radical SAM protein</fullName>
    </submittedName>
</protein>
<dbReference type="InterPro" id="IPR007197">
    <property type="entry name" value="rSAM"/>
</dbReference>
<sequence length="642" mass="73801">MQPEVLERKLERILLQVDKPGRYVGGEWNSVVKNWNEIDVKVALAFPDVYDIGMSNLGIMLLYDQINQQPDMLAERVFSPWTDMEAQMRQHEIPLYSLENKRAILDFDVLGISIPYEQLYTNVLNMIDMAGMPVRSIDRDSSYPLIVAGGHACYNPEPMHAFIDAFIIGEGEEIIVEVARLAQHMRGASRDEQLQALAKIQGIYVPRFYHATYHEDGTVAAVEPNIDGIPKRVLKRVVPVLTKPFTKFIVPNIDTVHNRAPIEIMRGCTRGCRFCHAGMVTRPVRERPVEEVMQAIAEVVENTGFEEISLLSLSSSDYVYVHELTQTIQDKYKDAGLSMSLPSLRIETASSELLDRIGDTRRSGFTFAPEAATERMRDIINKTVSDEQVLQTARDVYSRGWRTIKFYFMIGHPEETLEDVQAIIDLCKRVLKEGRRILGMKANVNVGVSTFIPKPHTPFQWVSQDTTEQILAKQKLLKDQIMHERGMHLRWSDLSNSRFEGFLSRGDRRMADVVERAWQLGCKFDAWHDSHEHDKWLQAFEENGLDPAFYNHRTRGLEEVFPWEHIDVAVHKKFLKEDYLMSLNRETRVDCRDRCFACGILPKFTEIRKQTTEMAWECPPVKTIADRKKAASDRTPNVTIID</sequence>
<gene>
    <name evidence="2" type="ORF">G4Y79_13290</name>
</gene>
<dbReference type="InterPro" id="IPR023404">
    <property type="entry name" value="rSAM_horseshoe"/>
</dbReference>
<dbReference type="KEGG" id="pmet:G4Y79_13290"/>
<dbReference type="SFLD" id="SFLDG01082">
    <property type="entry name" value="B12-binding_domain_containing"/>
    <property type="match status" value="1"/>
</dbReference>
<dbReference type="InterPro" id="IPR006638">
    <property type="entry name" value="Elp3/MiaA/NifB-like_rSAM"/>
</dbReference>
<dbReference type="AlphaFoldDB" id="A0A7S8EDY6"/>
<dbReference type="PROSITE" id="PS51918">
    <property type="entry name" value="RADICAL_SAM"/>
    <property type="match status" value="1"/>
</dbReference>
<reference evidence="2 3" key="1">
    <citation type="submission" date="2020-02" db="EMBL/GenBank/DDBJ databases">
        <authorList>
            <person name="Zheng R.K."/>
            <person name="Sun C.M."/>
        </authorList>
    </citation>
    <scope>NUCLEOTIDE SEQUENCE [LARGE SCALE GENOMIC DNA]</scope>
    <source>
        <strain evidence="3">rifampicinis</strain>
    </source>
</reference>
<dbReference type="InterPro" id="IPR023862">
    <property type="entry name" value="CHP03960_rSAM"/>
</dbReference>
<dbReference type="CDD" id="cd01335">
    <property type="entry name" value="Radical_SAM"/>
    <property type="match status" value="1"/>
</dbReference>
<proteinExistence type="predicted"/>
<dbReference type="SUPFAM" id="SSF102114">
    <property type="entry name" value="Radical SAM enzymes"/>
    <property type="match status" value="1"/>
</dbReference>
<dbReference type="Gene3D" id="3.80.30.20">
    <property type="entry name" value="tm_1862 like domain"/>
    <property type="match status" value="1"/>
</dbReference>
<keyword evidence="3" id="KW-1185">Reference proteome</keyword>
<organism evidence="2 3">
    <name type="scientific">Phototrophicus methaneseepsis</name>
    <dbReference type="NCBI Taxonomy" id="2710758"/>
    <lineage>
        <taxon>Bacteria</taxon>
        <taxon>Bacillati</taxon>
        <taxon>Chloroflexota</taxon>
        <taxon>Candidatus Thermofontia</taxon>
        <taxon>Phototrophicales</taxon>
        <taxon>Phototrophicaceae</taxon>
        <taxon>Phototrophicus</taxon>
    </lineage>
</organism>
<name>A0A7S8EDY6_9CHLR</name>
<evidence type="ECO:0000313" key="2">
    <source>
        <dbReference type="EMBL" id="QPC85205.1"/>
    </source>
</evidence>
<dbReference type="PANTHER" id="PTHR42731:SF1">
    <property type="entry name" value="RADICAL SAM DOMAIN PROTEIN"/>
    <property type="match status" value="1"/>
</dbReference>
<dbReference type="EMBL" id="CP062983">
    <property type="protein sequence ID" value="QPC85205.1"/>
    <property type="molecule type" value="Genomic_DNA"/>
</dbReference>
<dbReference type="NCBIfam" id="TIGR03960">
    <property type="entry name" value="rSAM_fuse_unch"/>
    <property type="match status" value="1"/>
</dbReference>
<dbReference type="Pfam" id="PF19864">
    <property type="entry name" value="Radical_SAM_N2"/>
    <property type="match status" value="1"/>
</dbReference>
<accession>A0A7S8EDY6</accession>
<dbReference type="Pfam" id="PF04055">
    <property type="entry name" value="Radical_SAM"/>
    <property type="match status" value="1"/>
</dbReference>
<dbReference type="SFLD" id="SFLDS00029">
    <property type="entry name" value="Radical_SAM"/>
    <property type="match status" value="1"/>
</dbReference>
<feature type="domain" description="Radical SAM core" evidence="1">
    <location>
        <begin position="254"/>
        <end position="493"/>
    </location>
</feature>
<dbReference type="PANTHER" id="PTHR42731">
    <property type="entry name" value="SLL1084 PROTEIN"/>
    <property type="match status" value="1"/>
</dbReference>
<evidence type="ECO:0000313" key="3">
    <source>
        <dbReference type="Proteomes" id="UP000594468"/>
    </source>
</evidence>
<dbReference type="Gene3D" id="3.40.50.280">
    <property type="entry name" value="Cobalamin-binding domain"/>
    <property type="match status" value="1"/>
</dbReference>
<dbReference type="Proteomes" id="UP000594468">
    <property type="component" value="Chromosome"/>
</dbReference>
<dbReference type="GO" id="GO:0051536">
    <property type="term" value="F:iron-sulfur cluster binding"/>
    <property type="evidence" value="ECO:0007669"/>
    <property type="project" value="InterPro"/>
</dbReference>
<dbReference type="InterPro" id="IPR045784">
    <property type="entry name" value="Radical_SAM_N2"/>
</dbReference>